<dbReference type="InterPro" id="IPR052916">
    <property type="entry name" value="Type-I_RE_MTase_Subunit"/>
</dbReference>
<sequence length="604" mass="69153">MLCGTKYKYQLENLYHEQYFVHGSKGSLSDEVDLMIYDEDGLSYALWEFKAYDKFDSNEEDAIRFQLFGTATLANSPKLLVYATIRPEGDQPKFLLKCIDLAQYKTYESWVDVGRPFTDTFPSDYQDINYKPYTSGGERDLKTDCMQANFRAVAATFHNEFFGEHPDNSLFINLVKCLLAKIFDERTTKSDKEYNFQIFYRNGKPETAEKIFENVNSLYKKAYVRYIDQTASIPDEIDPKEFSKEKVKAVVAALEGMSITKGAALYGDIIGAFFEEILRVGFKQDKGMYFTHSNIVRFMVEAIGLESLTQDTWKKSTHPENRLPYVIDPACGSGTFLLHAMQTITRAIKSKKLDLVNDFESIQFYDARMSDAVPNYWAENFVYGFDPQFIMAITAKVNMVLHGDGSAHIFKYDAFKPLTSYSDPKLRPAGERIRTIASKAYPHNVCETFDVVLSNPPFGVTLSPEVTRDIKNTFSLSSSQPSEGLFVERYFQLLKPGGRLGLVLPESIFNAVDLLPVRILLYRFFKIKALVALPRNVFIDTPTLTSLLFAQKKNKSELLQWDKEWDKHYGFALEKIKRAKNLISVKSKSKFKSSLQLRNAILKE</sequence>
<dbReference type="Proteomes" id="UP000003803">
    <property type="component" value="Unassembled WGS sequence"/>
</dbReference>
<dbReference type="eggNOG" id="COG0286">
    <property type="taxonomic scope" value="Bacteria"/>
</dbReference>
<dbReference type="HOGENOM" id="CLU_451762_0_0_9"/>
<dbReference type="GO" id="GO:0008170">
    <property type="term" value="F:N-methyltransferase activity"/>
    <property type="evidence" value="ECO:0007669"/>
    <property type="project" value="InterPro"/>
</dbReference>
<dbReference type="InterPro" id="IPR002052">
    <property type="entry name" value="DNA_methylase_N6_adenine_CS"/>
</dbReference>
<organism evidence="3 4">
    <name type="scientific">Anaerotruncus colihominis DSM 17241</name>
    <dbReference type="NCBI Taxonomy" id="445972"/>
    <lineage>
        <taxon>Bacteria</taxon>
        <taxon>Bacillati</taxon>
        <taxon>Bacillota</taxon>
        <taxon>Clostridia</taxon>
        <taxon>Eubacteriales</taxon>
        <taxon>Oscillospiraceae</taxon>
        <taxon>Anaerotruncus</taxon>
    </lineage>
</organism>
<protein>
    <submittedName>
        <fullName evidence="3">N-6 DNA Methylase</fullName>
    </submittedName>
</protein>
<evidence type="ECO:0000259" key="2">
    <source>
        <dbReference type="Pfam" id="PF02384"/>
    </source>
</evidence>
<dbReference type="Gene3D" id="3.40.50.150">
    <property type="entry name" value="Vaccinia Virus protein VP39"/>
    <property type="match status" value="1"/>
</dbReference>
<evidence type="ECO:0000256" key="1">
    <source>
        <dbReference type="ARBA" id="ARBA00022747"/>
    </source>
</evidence>
<keyword evidence="3" id="KW-0489">Methyltransferase</keyword>
<keyword evidence="4" id="KW-1185">Reference proteome</keyword>
<keyword evidence="3" id="KW-0808">Transferase</keyword>
<dbReference type="GO" id="GO:0003677">
    <property type="term" value="F:DNA binding"/>
    <property type="evidence" value="ECO:0007669"/>
    <property type="project" value="InterPro"/>
</dbReference>
<evidence type="ECO:0000313" key="3">
    <source>
        <dbReference type="EMBL" id="EDS12346.1"/>
    </source>
</evidence>
<dbReference type="AlphaFoldDB" id="B0P8V0"/>
<reference evidence="3" key="2">
    <citation type="submission" date="2013-09" db="EMBL/GenBank/DDBJ databases">
        <title>Draft genome sequence of Anaerotruncus colihominis(DSM 17241).</title>
        <authorList>
            <person name="Sudarsanam P."/>
            <person name="Ley R."/>
            <person name="Guruge J."/>
            <person name="Turnbaugh P.J."/>
            <person name="Mahowald M."/>
            <person name="Liep D."/>
            <person name="Gordon J."/>
        </authorList>
    </citation>
    <scope>NUCLEOTIDE SEQUENCE</scope>
    <source>
        <strain evidence="3">DSM 17241</strain>
    </source>
</reference>
<dbReference type="PRINTS" id="PR00507">
    <property type="entry name" value="N12N6MTFRASE"/>
</dbReference>
<dbReference type="GO" id="GO:0009307">
    <property type="term" value="P:DNA restriction-modification system"/>
    <property type="evidence" value="ECO:0007669"/>
    <property type="project" value="UniProtKB-KW"/>
</dbReference>
<proteinExistence type="predicted"/>
<feature type="domain" description="DNA methylase adenine-specific" evidence="2">
    <location>
        <begin position="268"/>
        <end position="556"/>
    </location>
</feature>
<dbReference type="PROSITE" id="PS00092">
    <property type="entry name" value="N6_MTASE"/>
    <property type="match status" value="1"/>
</dbReference>
<dbReference type="EMBL" id="ABGD02000007">
    <property type="protein sequence ID" value="EDS12346.1"/>
    <property type="molecule type" value="Genomic_DNA"/>
</dbReference>
<dbReference type="InterPro" id="IPR029063">
    <property type="entry name" value="SAM-dependent_MTases_sf"/>
</dbReference>
<keyword evidence="1" id="KW-0680">Restriction system</keyword>
<name>B0P8V0_9FIRM</name>
<comment type="caution">
    <text evidence="3">The sequence shown here is derived from an EMBL/GenBank/DDBJ whole genome shotgun (WGS) entry which is preliminary data.</text>
</comment>
<dbReference type="InterPro" id="IPR003356">
    <property type="entry name" value="DNA_methylase_A-5"/>
</dbReference>
<dbReference type="PANTHER" id="PTHR42998:SF1">
    <property type="entry name" value="TYPE I RESTRICTION ENZYME HINDI METHYLASE SUBUNIT"/>
    <property type="match status" value="1"/>
</dbReference>
<reference evidence="3" key="1">
    <citation type="submission" date="2007-11" db="EMBL/GenBank/DDBJ databases">
        <authorList>
            <person name="Fulton L."/>
            <person name="Clifton S."/>
            <person name="Fulton B."/>
            <person name="Xu J."/>
            <person name="Minx P."/>
            <person name="Pepin K.H."/>
            <person name="Johnson M."/>
            <person name="Thiruvilangam P."/>
            <person name="Bhonagiri V."/>
            <person name="Nash W.E."/>
            <person name="Mardis E.R."/>
            <person name="Wilson R.K."/>
        </authorList>
    </citation>
    <scope>NUCLEOTIDE SEQUENCE [LARGE SCALE GENOMIC DNA]</scope>
    <source>
        <strain evidence="3">DSM 17241</strain>
    </source>
</reference>
<dbReference type="REBASE" id="29782">
    <property type="entry name" value="M.Aco17241ORF1189P"/>
</dbReference>
<accession>B0P8V0</accession>
<gene>
    <name evidence="3" type="ORF">ANACOL_01189</name>
</gene>
<dbReference type="GO" id="GO:0032259">
    <property type="term" value="P:methylation"/>
    <property type="evidence" value="ECO:0007669"/>
    <property type="project" value="UniProtKB-KW"/>
</dbReference>
<dbReference type="SUPFAM" id="SSF53335">
    <property type="entry name" value="S-adenosyl-L-methionine-dependent methyltransferases"/>
    <property type="match status" value="1"/>
</dbReference>
<evidence type="ECO:0000313" key="4">
    <source>
        <dbReference type="Proteomes" id="UP000003803"/>
    </source>
</evidence>
<dbReference type="Pfam" id="PF02384">
    <property type="entry name" value="N6_Mtase"/>
    <property type="match status" value="1"/>
</dbReference>
<dbReference type="PANTHER" id="PTHR42998">
    <property type="entry name" value="TYPE I RESTRICTION ENZYME HINDVIIP M PROTEIN-RELATED"/>
    <property type="match status" value="1"/>
</dbReference>